<dbReference type="CDD" id="cd06261">
    <property type="entry name" value="TM_PBP2"/>
    <property type="match status" value="1"/>
</dbReference>
<evidence type="ECO:0000313" key="10">
    <source>
        <dbReference type="Proteomes" id="UP000460549"/>
    </source>
</evidence>
<dbReference type="InterPro" id="IPR035906">
    <property type="entry name" value="MetI-like_sf"/>
</dbReference>
<dbReference type="PANTHER" id="PTHR43227">
    <property type="entry name" value="BLL4140 PROTEIN"/>
    <property type="match status" value="1"/>
</dbReference>
<accession>A0A7X2TQ35</accession>
<dbReference type="Pfam" id="PF00528">
    <property type="entry name" value="BPD_transp_1"/>
    <property type="match status" value="1"/>
</dbReference>
<feature type="domain" description="ABC transmembrane type-1" evidence="8">
    <location>
        <begin position="112"/>
        <end position="337"/>
    </location>
</feature>
<comment type="subcellular location">
    <subcellularLocation>
        <location evidence="1 7">Cell membrane</location>
        <topology evidence="1 7">Multi-pass membrane protein</topology>
    </subcellularLocation>
</comment>
<evidence type="ECO:0000256" key="4">
    <source>
        <dbReference type="ARBA" id="ARBA00022692"/>
    </source>
</evidence>
<dbReference type="PANTHER" id="PTHR43227:SF11">
    <property type="entry name" value="BLL4140 PROTEIN"/>
    <property type="match status" value="1"/>
</dbReference>
<evidence type="ECO:0000259" key="8">
    <source>
        <dbReference type="PROSITE" id="PS50928"/>
    </source>
</evidence>
<protein>
    <submittedName>
        <fullName evidence="9">Sugar ABC transporter permease</fullName>
    </submittedName>
</protein>
<evidence type="ECO:0000256" key="7">
    <source>
        <dbReference type="RuleBase" id="RU363032"/>
    </source>
</evidence>
<evidence type="ECO:0000256" key="5">
    <source>
        <dbReference type="ARBA" id="ARBA00022989"/>
    </source>
</evidence>
<dbReference type="InterPro" id="IPR050809">
    <property type="entry name" value="UgpAE/MalFG_permease"/>
</dbReference>
<feature type="transmembrane region" description="Helical" evidence="7">
    <location>
        <begin position="116"/>
        <end position="137"/>
    </location>
</feature>
<dbReference type="AlphaFoldDB" id="A0A7X2TQ35"/>
<gene>
    <name evidence="9" type="ORF">FYJ80_04660</name>
</gene>
<dbReference type="RefSeq" id="WP_154425042.1">
    <property type="nucleotide sequence ID" value="NZ_JAQYGB010000015.1"/>
</dbReference>
<dbReference type="GO" id="GO:0055085">
    <property type="term" value="P:transmembrane transport"/>
    <property type="evidence" value="ECO:0007669"/>
    <property type="project" value="InterPro"/>
</dbReference>
<dbReference type="Gene3D" id="1.10.3720.10">
    <property type="entry name" value="MetI-like"/>
    <property type="match status" value="1"/>
</dbReference>
<feature type="transmembrane region" description="Helical" evidence="7">
    <location>
        <begin position="149"/>
        <end position="172"/>
    </location>
</feature>
<reference evidence="9 10" key="1">
    <citation type="submission" date="2019-08" db="EMBL/GenBank/DDBJ databases">
        <title>In-depth cultivation of the pig gut microbiome towards novel bacterial diversity and tailored functional studies.</title>
        <authorList>
            <person name="Wylensek D."/>
            <person name="Hitch T.C.A."/>
            <person name="Clavel T."/>
        </authorList>
    </citation>
    <scope>NUCLEOTIDE SEQUENCE [LARGE SCALE GENOMIC DNA]</scope>
    <source>
        <strain evidence="9 10">NM-380-WT-3C1</strain>
    </source>
</reference>
<keyword evidence="5 7" id="KW-1133">Transmembrane helix</keyword>
<dbReference type="PROSITE" id="PS50928">
    <property type="entry name" value="ABC_TM1"/>
    <property type="match status" value="1"/>
</dbReference>
<keyword evidence="6 7" id="KW-0472">Membrane</keyword>
<dbReference type="InterPro" id="IPR000515">
    <property type="entry name" value="MetI-like"/>
</dbReference>
<keyword evidence="2 7" id="KW-0813">Transport</keyword>
<dbReference type="EMBL" id="VUNN01000006">
    <property type="protein sequence ID" value="MSU06066.1"/>
    <property type="molecule type" value="Genomic_DNA"/>
</dbReference>
<evidence type="ECO:0000256" key="2">
    <source>
        <dbReference type="ARBA" id="ARBA00022448"/>
    </source>
</evidence>
<feature type="transmembrane region" description="Helical" evidence="7">
    <location>
        <begin position="259"/>
        <end position="284"/>
    </location>
</feature>
<feature type="transmembrane region" description="Helical" evidence="7">
    <location>
        <begin position="46"/>
        <end position="65"/>
    </location>
</feature>
<keyword evidence="10" id="KW-1185">Reference proteome</keyword>
<evidence type="ECO:0000256" key="3">
    <source>
        <dbReference type="ARBA" id="ARBA00022475"/>
    </source>
</evidence>
<comment type="caution">
    <text evidence="9">The sequence shown here is derived from an EMBL/GenBank/DDBJ whole genome shotgun (WGS) entry which is preliminary data.</text>
</comment>
<evidence type="ECO:0000313" key="9">
    <source>
        <dbReference type="EMBL" id="MSU06066.1"/>
    </source>
</evidence>
<evidence type="ECO:0000256" key="1">
    <source>
        <dbReference type="ARBA" id="ARBA00004651"/>
    </source>
</evidence>
<keyword evidence="3" id="KW-1003">Cell membrane</keyword>
<sequence>MKVDASDYLMYDAETKTYRENPEQRVRDDVEKHYWLHVGRTIVKDWRLYIMLVPMLVVFLLWRYFPMYELLGCFKVYDQVLPVSEQLFSGFSYFKRLIAGGDALSAEFWRALRNTFLLSFYGLCFGFPVPIILALFFNEVKSNVARSIFQVLTYLPKFMSTVVMTSLVTMLVKQGSLTSSYGIVSQLLEALGLISHELANGGLLNDPRFFRGIYQLSGIWEEAGYGSIVYFAAIIAISPTSYEAAQIDGAGKMAQMRYVVLPCILSTIVIMLITKIGSLLSIGYEKVLLLYNPNTYVTADVVSTFAQRYGLEGAAKGIATAAEMMNNVIGMLLVIGANTIARKASDVSLY</sequence>
<comment type="similarity">
    <text evidence="7">Belongs to the binding-protein-dependent transport system permease family.</text>
</comment>
<evidence type="ECO:0000256" key="6">
    <source>
        <dbReference type="ARBA" id="ARBA00023136"/>
    </source>
</evidence>
<dbReference type="SUPFAM" id="SSF161098">
    <property type="entry name" value="MetI-like"/>
    <property type="match status" value="1"/>
</dbReference>
<dbReference type="GO" id="GO:0005886">
    <property type="term" value="C:plasma membrane"/>
    <property type="evidence" value="ECO:0007669"/>
    <property type="project" value="UniProtKB-SubCell"/>
</dbReference>
<keyword evidence="4 7" id="KW-0812">Transmembrane</keyword>
<organism evidence="9 10">
    <name type="scientific">Bullifex porci</name>
    <dbReference type="NCBI Taxonomy" id="2606638"/>
    <lineage>
        <taxon>Bacteria</taxon>
        <taxon>Pseudomonadati</taxon>
        <taxon>Spirochaetota</taxon>
        <taxon>Spirochaetia</taxon>
        <taxon>Spirochaetales</taxon>
        <taxon>Spirochaetaceae</taxon>
        <taxon>Bullifex</taxon>
    </lineage>
</organism>
<dbReference type="Proteomes" id="UP000460549">
    <property type="component" value="Unassembled WGS sequence"/>
</dbReference>
<proteinExistence type="inferred from homology"/>
<name>A0A7X2TQ35_9SPIO</name>